<evidence type="ECO:0008006" key="4">
    <source>
        <dbReference type="Google" id="ProtNLM"/>
    </source>
</evidence>
<feature type="transmembrane region" description="Helical" evidence="1">
    <location>
        <begin position="378"/>
        <end position="398"/>
    </location>
</feature>
<evidence type="ECO:0000313" key="2">
    <source>
        <dbReference type="EMBL" id="MBJ6751463.1"/>
    </source>
</evidence>
<feature type="transmembrane region" description="Helical" evidence="1">
    <location>
        <begin position="290"/>
        <end position="308"/>
    </location>
</feature>
<comment type="caution">
    <text evidence="2">The sequence shown here is derived from an EMBL/GenBank/DDBJ whole genome shotgun (WGS) entry which is preliminary data.</text>
</comment>
<keyword evidence="1" id="KW-0472">Membrane</keyword>
<feature type="transmembrane region" description="Helical" evidence="1">
    <location>
        <begin position="174"/>
        <end position="191"/>
    </location>
</feature>
<evidence type="ECO:0000313" key="3">
    <source>
        <dbReference type="Proteomes" id="UP000614714"/>
    </source>
</evidence>
<organism evidence="2 3">
    <name type="scientific">Geomonas anaerohicana</name>
    <dbReference type="NCBI Taxonomy" id="2798583"/>
    <lineage>
        <taxon>Bacteria</taxon>
        <taxon>Pseudomonadati</taxon>
        <taxon>Thermodesulfobacteriota</taxon>
        <taxon>Desulfuromonadia</taxon>
        <taxon>Geobacterales</taxon>
        <taxon>Geobacteraceae</taxon>
        <taxon>Geomonas</taxon>
    </lineage>
</organism>
<feature type="transmembrane region" description="Helical" evidence="1">
    <location>
        <begin position="197"/>
        <end position="213"/>
    </location>
</feature>
<proteinExistence type="predicted"/>
<protein>
    <recommendedName>
        <fullName evidence="4">Glycosyltransferase RgtA/B/C/D-like domain-containing protein</fullName>
    </recommendedName>
</protein>
<reference evidence="2 3" key="1">
    <citation type="submission" date="2020-12" db="EMBL/GenBank/DDBJ databases">
        <title>Geomonas sp. Red421, isolated from paddy soil.</title>
        <authorList>
            <person name="Xu Z."/>
            <person name="Zhang Z."/>
            <person name="Masuda Y."/>
            <person name="Itoh H."/>
            <person name="Senoo K."/>
        </authorList>
    </citation>
    <scope>NUCLEOTIDE SEQUENCE [LARGE SCALE GENOMIC DNA]</scope>
    <source>
        <strain evidence="2 3">Red421</strain>
    </source>
</reference>
<feature type="transmembrane region" description="Helical" evidence="1">
    <location>
        <begin position="49"/>
        <end position="72"/>
    </location>
</feature>
<name>A0ABS0YGK5_9BACT</name>
<accession>A0ABS0YGK5</accession>
<feature type="transmembrane region" description="Helical" evidence="1">
    <location>
        <begin position="84"/>
        <end position="105"/>
    </location>
</feature>
<dbReference type="EMBL" id="JAEMHL010000007">
    <property type="protein sequence ID" value="MBJ6751463.1"/>
    <property type="molecule type" value="Genomic_DNA"/>
</dbReference>
<keyword evidence="3" id="KW-1185">Reference proteome</keyword>
<gene>
    <name evidence="2" type="ORF">JFN91_14690</name>
</gene>
<feature type="transmembrane region" description="Helical" evidence="1">
    <location>
        <begin position="261"/>
        <end position="278"/>
    </location>
</feature>
<evidence type="ECO:0000256" key="1">
    <source>
        <dbReference type="SAM" id="Phobius"/>
    </source>
</evidence>
<sequence length="440" mass="47819">MLPYLFGLGGLLFVLCSGLEREAAASDRAALQGVASCLLFGVLVNHVLALLLPGIGASLCAGAALSVVGILALTAAKRALVARLFPAAWLVPFLVLYGACLYLVAGEPVSGWDARSIWFLHGKMLFYHGSVDAGGQWRLPSLVFSHTDYPLLVPILAAQIATVAGYWNEYLPKLSLVALLWPALLLLLSILGAKWRHALFLCVPLLFLGTWLTNGYMDGYLALYAGLGCFYLGRWLDRGRRLDLVTGLLSAGIVLDLKNEGMLYVLILSALLCLFLLVSRLGLTHLKGGMWRGGAIIVAVMASGWMLWERKKHLFQLHNDLRLGPESVERVLQRLSDGSLAVVLKYLYVVDNVNLSLGVFLLALVVTARHKERPRRGALFCAAVALIYFAGIVTIYLATPFDLVTFHLPTGDRTMLPVHIMLLAASFSLFDSAEATSALS</sequence>
<dbReference type="Proteomes" id="UP000614714">
    <property type="component" value="Unassembled WGS sequence"/>
</dbReference>
<keyword evidence="1" id="KW-1133">Transmembrane helix</keyword>
<feature type="transmembrane region" description="Helical" evidence="1">
    <location>
        <begin position="346"/>
        <end position="366"/>
    </location>
</feature>
<keyword evidence="1" id="KW-0812">Transmembrane</keyword>